<evidence type="ECO:0000313" key="2">
    <source>
        <dbReference type="EMBL" id="SHE93167.1"/>
    </source>
</evidence>
<proteinExistence type="predicted"/>
<keyword evidence="3" id="KW-1185">Reference proteome</keyword>
<dbReference type="GO" id="GO:0016747">
    <property type="term" value="F:acyltransferase activity, transferring groups other than amino-acyl groups"/>
    <property type="evidence" value="ECO:0007669"/>
    <property type="project" value="InterPro"/>
</dbReference>
<dbReference type="SUPFAM" id="SSF55729">
    <property type="entry name" value="Acyl-CoA N-acyltransferases (Nat)"/>
    <property type="match status" value="1"/>
</dbReference>
<keyword evidence="2" id="KW-0808">Transferase</keyword>
<dbReference type="STRING" id="1122133.SAMN02745157_1260"/>
<evidence type="ECO:0000313" key="3">
    <source>
        <dbReference type="Proteomes" id="UP000184485"/>
    </source>
</evidence>
<organism evidence="2 3">
    <name type="scientific">Kaistia soli DSM 19436</name>
    <dbReference type="NCBI Taxonomy" id="1122133"/>
    <lineage>
        <taxon>Bacteria</taxon>
        <taxon>Pseudomonadati</taxon>
        <taxon>Pseudomonadota</taxon>
        <taxon>Alphaproteobacteria</taxon>
        <taxon>Hyphomicrobiales</taxon>
        <taxon>Kaistiaceae</taxon>
        <taxon>Kaistia</taxon>
    </lineage>
</organism>
<accession>A0A1M4XHK9</accession>
<feature type="domain" description="N-acetyltransferase" evidence="1">
    <location>
        <begin position="83"/>
        <end position="212"/>
    </location>
</feature>
<dbReference type="Proteomes" id="UP000184485">
    <property type="component" value="Unassembled WGS sequence"/>
</dbReference>
<dbReference type="InterPro" id="IPR000182">
    <property type="entry name" value="GNAT_dom"/>
</dbReference>
<dbReference type="PANTHER" id="PTHR13170">
    <property type="entry name" value="O-GLCNACASE"/>
    <property type="match status" value="1"/>
</dbReference>
<dbReference type="OrthoDB" id="8593648at2"/>
<sequence>MSAFGRDDFQLRKADLADLPAVYRICMLTGDLGKDATPQNDDPDILGHLYVGNYIVMEPDLAFLIDGPNGVAGYVVGARDSAVFYDRMEKEWLPPLRRRIADPGPDKALWRLSDSKRRQVHDFMPYYPLALAEAYPSHGHIDLLPEAQGHGWGRRLLETLMETLAAGGSPGIHLGVARDNLPALAFYRKVGLIALQTPDLDPGGVIMAKRFR</sequence>
<dbReference type="Gene3D" id="3.40.630.30">
    <property type="match status" value="1"/>
</dbReference>
<dbReference type="Pfam" id="PF00583">
    <property type="entry name" value="Acetyltransf_1"/>
    <property type="match status" value="1"/>
</dbReference>
<protein>
    <submittedName>
        <fullName evidence="2">Acetyltransferase (GNAT) family protein</fullName>
    </submittedName>
</protein>
<gene>
    <name evidence="2" type="ORF">SAMN02745157_1260</name>
</gene>
<evidence type="ECO:0000259" key="1">
    <source>
        <dbReference type="PROSITE" id="PS51186"/>
    </source>
</evidence>
<dbReference type="InterPro" id="IPR051822">
    <property type="entry name" value="Glycosyl_Hydrolase_84"/>
</dbReference>
<reference evidence="2 3" key="1">
    <citation type="submission" date="2016-11" db="EMBL/GenBank/DDBJ databases">
        <authorList>
            <person name="Jaros S."/>
            <person name="Januszkiewicz K."/>
            <person name="Wedrychowicz H."/>
        </authorList>
    </citation>
    <scope>NUCLEOTIDE SEQUENCE [LARGE SCALE GENOMIC DNA]</scope>
    <source>
        <strain evidence="2 3">DSM 19436</strain>
    </source>
</reference>
<dbReference type="PANTHER" id="PTHR13170:SF16">
    <property type="entry name" value="PROTEIN O-GLCNACASE"/>
    <property type="match status" value="1"/>
</dbReference>
<dbReference type="PROSITE" id="PS51186">
    <property type="entry name" value="GNAT"/>
    <property type="match status" value="1"/>
</dbReference>
<dbReference type="AlphaFoldDB" id="A0A1M4XHK9"/>
<dbReference type="RefSeq" id="WP_073051841.1">
    <property type="nucleotide sequence ID" value="NZ_FQUP01000001.1"/>
</dbReference>
<dbReference type="CDD" id="cd04301">
    <property type="entry name" value="NAT_SF"/>
    <property type="match status" value="1"/>
</dbReference>
<dbReference type="InterPro" id="IPR016181">
    <property type="entry name" value="Acyl_CoA_acyltransferase"/>
</dbReference>
<name>A0A1M4XHK9_9HYPH</name>
<dbReference type="EMBL" id="FQUP01000001">
    <property type="protein sequence ID" value="SHE93167.1"/>
    <property type="molecule type" value="Genomic_DNA"/>
</dbReference>